<dbReference type="EMBL" id="KV784353">
    <property type="protein sequence ID" value="OEU22317.1"/>
    <property type="molecule type" value="Genomic_DNA"/>
</dbReference>
<keyword evidence="3" id="KW-1185">Reference proteome</keyword>
<dbReference type="AlphaFoldDB" id="A0A1E7FW14"/>
<dbReference type="KEGG" id="fcy:FRACYDRAFT_232472"/>
<reference evidence="2 3" key="1">
    <citation type="submission" date="2016-09" db="EMBL/GenBank/DDBJ databases">
        <title>Extensive genetic diversity and differential bi-allelic expression allows diatom success in the polar Southern Ocean.</title>
        <authorList>
            <consortium name="DOE Joint Genome Institute"/>
            <person name="Mock T."/>
            <person name="Otillar R.P."/>
            <person name="Strauss J."/>
            <person name="Dupont C."/>
            <person name="Frickenhaus S."/>
            <person name="Maumus F."/>
            <person name="Mcmullan M."/>
            <person name="Sanges R."/>
            <person name="Schmutz J."/>
            <person name="Toseland A."/>
            <person name="Valas R."/>
            <person name="Veluchamy A."/>
            <person name="Ward B.J."/>
            <person name="Allen A."/>
            <person name="Barry K."/>
            <person name="Falciatore A."/>
            <person name="Ferrante M."/>
            <person name="Fortunato A.E."/>
            <person name="Gloeckner G."/>
            <person name="Gruber A."/>
            <person name="Hipkin R."/>
            <person name="Janech M."/>
            <person name="Kroth P."/>
            <person name="Leese F."/>
            <person name="Lindquist E."/>
            <person name="Lyon B.R."/>
            <person name="Martin J."/>
            <person name="Mayer C."/>
            <person name="Parker M."/>
            <person name="Quesneville H."/>
            <person name="Raymond J."/>
            <person name="Uhlig C."/>
            <person name="Valentin K.U."/>
            <person name="Worden A.Z."/>
            <person name="Armbrust E.V."/>
            <person name="Bowler C."/>
            <person name="Green B."/>
            <person name="Moulton V."/>
            <person name="Van Oosterhout C."/>
            <person name="Grigoriev I."/>
        </authorList>
    </citation>
    <scope>NUCLEOTIDE SEQUENCE [LARGE SCALE GENOMIC DNA]</scope>
    <source>
        <strain evidence="2 3">CCMP1102</strain>
    </source>
</reference>
<accession>A0A1E7FW14</accession>
<evidence type="ECO:0000313" key="3">
    <source>
        <dbReference type="Proteomes" id="UP000095751"/>
    </source>
</evidence>
<evidence type="ECO:0000313" key="2">
    <source>
        <dbReference type="EMBL" id="OEU22317.1"/>
    </source>
</evidence>
<sequence>MDALLAGYGSDSDSGDSSCSPAKGDKATVPQSLSSLLGAGVDSCSSSSDDEQKKIKPACRRNSGKIYGDDNCDDDAEFLTRKKKRQRSSMDDDSNDEIISTKNNTNTFLTTNCLPLPRTTSTNPEQQSSMISWSVDYLSHQSSTVLSASTTDYNGDNNNEFRKFEKLTTSLPDDKMGWAAHLQNQQEFHNPHFFQSAIDYFGIEERLGSQANNRINTR</sequence>
<feature type="compositionally biased region" description="Low complexity" evidence="1">
    <location>
        <begin position="7"/>
        <end position="20"/>
    </location>
</feature>
<proteinExistence type="predicted"/>
<dbReference type="OrthoDB" id="55063at2759"/>
<protein>
    <submittedName>
        <fullName evidence="2">Uncharacterized protein</fullName>
    </submittedName>
</protein>
<dbReference type="GO" id="GO:0006355">
    <property type="term" value="P:regulation of DNA-templated transcription"/>
    <property type="evidence" value="ECO:0007669"/>
    <property type="project" value="InterPro"/>
</dbReference>
<dbReference type="Proteomes" id="UP000095751">
    <property type="component" value="Unassembled WGS sequence"/>
</dbReference>
<organism evidence="2 3">
    <name type="scientific">Fragilariopsis cylindrus CCMP1102</name>
    <dbReference type="NCBI Taxonomy" id="635003"/>
    <lineage>
        <taxon>Eukaryota</taxon>
        <taxon>Sar</taxon>
        <taxon>Stramenopiles</taxon>
        <taxon>Ochrophyta</taxon>
        <taxon>Bacillariophyta</taxon>
        <taxon>Bacillariophyceae</taxon>
        <taxon>Bacillariophycidae</taxon>
        <taxon>Bacillariales</taxon>
        <taxon>Bacillariaceae</taxon>
        <taxon>Fragilariopsis</taxon>
    </lineage>
</organism>
<dbReference type="InterPro" id="IPR012479">
    <property type="entry name" value="SAP30BP"/>
</dbReference>
<evidence type="ECO:0000256" key="1">
    <source>
        <dbReference type="SAM" id="MobiDB-lite"/>
    </source>
</evidence>
<dbReference type="InParanoid" id="A0A1E7FW14"/>
<gene>
    <name evidence="2" type="ORF">FRACYDRAFT_232472</name>
</gene>
<feature type="region of interest" description="Disordered" evidence="1">
    <location>
        <begin position="1"/>
        <end position="58"/>
    </location>
</feature>
<name>A0A1E7FW14_9STRA</name>
<dbReference type="Pfam" id="PF07818">
    <property type="entry name" value="HCNGP"/>
    <property type="match status" value="1"/>
</dbReference>